<reference evidence="6 7" key="1">
    <citation type="journal article" date="2019" name="Sci. Data">
        <title>Hybrid genome assembly and annotation of Danionella translucida.</title>
        <authorList>
            <person name="Kadobianskyi M."/>
            <person name="Schulze L."/>
            <person name="Schuelke M."/>
            <person name="Judkewitz B."/>
        </authorList>
    </citation>
    <scope>NUCLEOTIDE SEQUENCE [LARGE SCALE GENOMIC DNA]</scope>
    <source>
        <strain evidence="6 7">Bolton</strain>
    </source>
</reference>
<evidence type="ECO:0000256" key="1">
    <source>
        <dbReference type="ARBA" id="ARBA00022473"/>
    </source>
</evidence>
<sequence length="102" mass="11282">SFLPPSVAPQSKVLTKIETLRLTIQYISCLSAQLELSEDERSSGIQDDPSTFGHFSPAASVSQSLEAMVFDQSQNPDDGEIPSFPAQDFWISQQHPFFHGHC</sequence>
<dbReference type="GO" id="GO:0001707">
    <property type="term" value="P:mesoderm formation"/>
    <property type="evidence" value="ECO:0007669"/>
    <property type="project" value="TreeGrafter"/>
</dbReference>
<evidence type="ECO:0000256" key="2">
    <source>
        <dbReference type="ARBA" id="ARBA00023015"/>
    </source>
</evidence>
<dbReference type="PANTHER" id="PTHR20937:SF6">
    <property type="entry name" value="MESODERM POSTERIOR PROTEIN 1"/>
    <property type="match status" value="1"/>
</dbReference>
<evidence type="ECO:0008006" key="8">
    <source>
        <dbReference type="Google" id="ProtNLM"/>
    </source>
</evidence>
<dbReference type="OrthoDB" id="9946827at2759"/>
<dbReference type="AlphaFoldDB" id="A0A553RMM1"/>
<dbReference type="GO" id="GO:0046983">
    <property type="term" value="F:protein dimerization activity"/>
    <property type="evidence" value="ECO:0007669"/>
    <property type="project" value="InterPro"/>
</dbReference>
<dbReference type="GO" id="GO:0000981">
    <property type="term" value="F:DNA-binding transcription factor activity, RNA polymerase II-specific"/>
    <property type="evidence" value="ECO:0007669"/>
    <property type="project" value="TreeGrafter"/>
</dbReference>
<keyword evidence="5" id="KW-0539">Nucleus</keyword>
<keyword evidence="1" id="KW-0217">Developmental protein</keyword>
<evidence type="ECO:0000256" key="4">
    <source>
        <dbReference type="ARBA" id="ARBA00023163"/>
    </source>
</evidence>
<comment type="caution">
    <text evidence="6">The sequence shown here is derived from an EMBL/GenBank/DDBJ whole genome shotgun (WGS) entry which is preliminary data.</text>
</comment>
<dbReference type="SUPFAM" id="SSF47459">
    <property type="entry name" value="HLH, helix-loop-helix DNA-binding domain"/>
    <property type="match status" value="1"/>
</dbReference>
<keyword evidence="2" id="KW-0805">Transcription regulation</keyword>
<dbReference type="GO" id="GO:0032525">
    <property type="term" value="P:somite rostral/caudal axis specification"/>
    <property type="evidence" value="ECO:0007669"/>
    <property type="project" value="TreeGrafter"/>
</dbReference>
<feature type="non-terminal residue" evidence="6">
    <location>
        <position position="1"/>
    </location>
</feature>
<dbReference type="EMBL" id="SRMA01008514">
    <property type="protein sequence ID" value="TRZ03424.1"/>
    <property type="molecule type" value="Genomic_DNA"/>
</dbReference>
<accession>A0A553RMM1</accession>
<keyword evidence="3" id="KW-0238">DNA-binding</keyword>
<keyword evidence="7" id="KW-1185">Reference proteome</keyword>
<dbReference type="Proteomes" id="UP000316079">
    <property type="component" value="Unassembled WGS sequence"/>
</dbReference>
<evidence type="ECO:0000256" key="5">
    <source>
        <dbReference type="ARBA" id="ARBA00023242"/>
    </source>
</evidence>
<dbReference type="GO" id="GO:0005634">
    <property type="term" value="C:nucleus"/>
    <property type="evidence" value="ECO:0007669"/>
    <property type="project" value="TreeGrafter"/>
</dbReference>
<name>A0A553RMM1_9TELE</name>
<dbReference type="InterPro" id="IPR036638">
    <property type="entry name" value="HLH_DNA-bd_sf"/>
</dbReference>
<dbReference type="GO" id="GO:0000978">
    <property type="term" value="F:RNA polymerase II cis-regulatory region sequence-specific DNA binding"/>
    <property type="evidence" value="ECO:0007669"/>
    <property type="project" value="TreeGrafter"/>
</dbReference>
<protein>
    <recommendedName>
        <fullName evidence="8">BHLH domain-containing protein</fullName>
    </recommendedName>
</protein>
<dbReference type="GO" id="GO:0003007">
    <property type="term" value="P:heart morphogenesis"/>
    <property type="evidence" value="ECO:0007669"/>
    <property type="project" value="TreeGrafter"/>
</dbReference>
<proteinExistence type="predicted"/>
<evidence type="ECO:0000313" key="7">
    <source>
        <dbReference type="Proteomes" id="UP000316079"/>
    </source>
</evidence>
<dbReference type="Gene3D" id="4.10.280.10">
    <property type="entry name" value="Helix-loop-helix DNA-binding domain"/>
    <property type="match status" value="1"/>
</dbReference>
<evidence type="ECO:0000256" key="3">
    <source>
        <dbReference type="ARBA" id="ARBA00023125"/>
    </source>
</evidence>
<organism evidence="6 7">
    <name type="scientific">Danionella cerebrum</name>
    <dbReference type="NCBI Taxonomy" id="2873325"/>
    <lineage>
        <taxon>Eukaryota</taxon>
        <taxon>Metazoa</taxon>
        <taxon>Chordata</taxon>
        <taxon>Craniata</taxon>
        <taxon>Vertebrata</taxon>
        <taxon>Euteleostomi</taxon>
        <taxon>Actinopterygii</taxon>
        <taxon>Neopterygii</taxon>
        <taxon>Teleostei</taxon>
        <taxon>Ostariophysi</taxon>
        <taxon>Cypriniformes</taxon>
        <taxon>Danionidae</taxon>
        <taxon>Danioninae</taxon>
        <taxon>Danionella</taxon>
    </lineage>
</organism>
<dbReference type="InterPro" id="IPR040259">
    <property type="entry name" value="Mesogenin/MesP"/>
</dbReference>
<dbReference type="STRING" id="623744.A0A553RMM1"/>
<dbReference type="PANTHER" id="PTHR20937">
    <property type="entry name" value="IP14615P"/>
    <property type="match status" value="1"/>
</dbReference>
<gene>
    <name evidence="6" type="ORF">DNTS_008175</name>
</gene>
<keyword evidence="4" id="KW-0804">Transcription</keyword>
<evidence type="ECO:0000313" key="6">
    <source>
        <dbReference type="EMBL" id="TRZ03424.1"/>
    </source>
</evidence>